<dbReference type="PANTHER" id="PTHR30462:SF3">
    <property type="entry name" value="INTERMEMBRANE TRANSPORT PROTEIN PQIA"/>
    <property type="match status" value="1"/>
</dbReference>
<evidence type="ECO:0000256" key="6">
    <source>
        <dbReference type="ARBA" id="ARBA00023136"/>
    </source>
</evidence>
<evidence type="ECO:0000256" key="3">
    <source>
        <dbReference type="ARBA" id="ARBA00022519"/>
    </source>
</evidence>
<feature type="transmembrane region" description="Helical" evidence="8">
    <location>
        <begin position="179"/>
        <end position="200"/>
    </location>
</feature>
<evidence type="ECO:0000256" key="2">
    <source>
        <dbReference type="ARBA" id="ARBA00022475"/>
    </source>
</evidence>
<feature type="region of interest" description="Disordered" evidence="7">
    <location>
        <begin position="1"/>
        <end position="36"/>
    </location>
</feature>
<feature type="compositionally biased region" description="Basic and acidic residues" evidence="7">
    <location>
        <begin position="259"/>
        <end position="269"/>
    </location>
</feature>
<comment type="caution">
    <text evidence="9">The sequence shown here is derived from an EMBL/GenBank/DDBJ whole genome shotgun (WGS) entry which is preliminary data.</text>
</comment>
<dbReference type="InterPro" id="IPR051800">
    <property type="entry name" value="PqiA-PqiB_transport"/>
</dbReference>
<dbReference type="InterPro" id="IPR007498">
    <property type="entry name" value="PqiA-like"/>
</dbReference>
<feature type="transmembrane region" description="Helical" evidence="8">
    <location>
        <begin position="86"/>
        <end position="106"/>
    </location>
</feature>
<proteinExistence type="predicted"/>
<feature type="transmembrane region" description="Helical" evidence="8">
    <location>
        <begin position="206"/>
        <end position="227"/>
    </location>
</feature>
<keyword evidence="5 8" id="KW-1133">Transmembrane helix</keyword>
<sequence>MKWSFLSFRQHAASDSGPGNQLENQPDRQYEDDDSEDMPIQTAASLGLVSCHHCGTVWSEVQEEARCERCETPLHSRKPDSFNRTWALLIAACIMYVPANLMPVMITRTLLNVQHDTILSGVIYFWVSGDWELAAIIFIASFLVPLFKLSAMILMTFTAQRQSRWRRLQRAKLYRIVELIGRWSMLDVFVVSLLAGLVQISGFARITAGVGVAAFGSVVVLTMLASLTFDPRLIWDGAARKPHNDPAHDALAHDQTPNTEKHQQENKHD</sequence>
<keyword evidence="6 8" id="KW-0472">Membrane</keyword>
<keyword evidence="2" id="KW-1003">Cell membrane</keyword>
<organism evidence="9 10">
    <name type="scientific">Glaciimonas immobilis</name>
    <dbReference type="NCBI Taxonomy" id="728004"/>
    <lineage>
        <taxon>Bacteria</taxon>
        <taxon>Pseudomonadati</taxon>
        <taxon>Pseudomonadota</taxon>
        <taxon>Betaproteobacteria</taxon>
        <taxon>Burkholderiales</taxon>
        <taxon>Oxalobacteraceae</taxon>
        <taxon>Glaciimonas</taxon>
    </lineage>
</organism>
<protein>
    <submittedName>
        <fullName evidence="9">Paraquat-inducible protein A</fullName>
    </submittedName>
</protein>
<evidence type="ECO:0000256" key="8">
    <source>
        <dbReference type="SAM" id="Phobius"/>
    </source>
</evidence>
<evidence type="ECO:0000313" key="10">
    <source>
        <dbReference type="Proteomes" id="UP000571084"/>
    </source>
</evidence>
<feature type="transmembrane region" description="Helical" evidence="8">
    <location>
        <begin position="133"/>
        <end position="158"/>
    </location>
</feature>
<accession>A0A840RZZ9</accession>
<gene>
    <name evidence="9" type="ORF">HNR39_003842</name>
</gene>
<comment type="subcellular location">
    <subcellularLocation>
        <location evidence="1">Cell inner membrane</location>
    </subcellularLocation>
</comment>
<evidence type="ECO:0000256" key="1">
    <source>
        <dbReference type="ARBA" id="ARBA00004533"/>
    </source>
</evidence>
<evidence type="ECO:0000256" key="7">
    <source>
        <dbReference type="SAM" id="MobiDB-lite"/>
    </source>
</evidence>
<keyword evidence="4 8" id="KW-0812">Transmembrane</keyword>
<dbReference type="GO" id="GO:0005886">
    <property type="term" value="C:plasma membrane"/>
    <property type="evidence" value="ECO:0007669"/>
    <property type="project" value="UniProtKB-SubCell"/>
</dbReference>
<keyword evidence="10" id="KW-1185">Reference proteome</keyword>
<dbReference type="EMBL" id="JACHHQ010000009">
    <property type="protein sequence ID" value="MBB5201980.1"/>
    <property type="molecule type" value="Genomic_DNA"/>
</dbReference>
<name>A0A840RZZ9_9BURK</name>
<feature type="region of interest" description="Disordered" evidence="7">
    <location>
        <begin position="244"/>
        <end position="269"/>
    </location>
</feature>
<evidence type="ECO:0000256" key="4">
    <source>
        <dbReference type="ARBA" id="ARBA00022692"/>
    </source>
</evidence>
<dbReference type="PANTHER" id="PTHR30462">
    <property type="entry name" value="INTERMEMBRANE TRANSPORT PROTEIN PQIB-RELATED"/>
    <property type="match status" value="1"/>
</dbReference>
<evidence type="ECO:0000256" key="5">
    <source>
        <dbReference type="ARBA" id="ARBA00022989"/>
    </source>
</evidence>
<keyword evidence="3" id="KW-0997">Cell inner membrane</keyword>
<reference evidence="9 10" key="1">
    <citation type="submission" date="2020-08" db="EMBL/GenBank/DDBJ databases">
        <title>Genomic Encyclopedia of Type Strains, Phase IV (KMG-IV): sequencing the most valuable type-strain genomes for metagenomic binning, comparative biology and taxonomic classification.</title>
        <authorList>
            <person name="Goeker M."/>
        </authorList>
    </citation>
    <scope>NUCLEOTIDE SEQUENCE [LARGE SCALE GENOMIC DNA]</scope>
    <source>
        <strain evidence="9 10">DSM 23240</strain>
    </source>
</reference>
<dbReference type="Pfam" id="PF04403">
    <property type="entry name" value="PqiA"/>
    <property type="match status" value="1"/>
</dbReference>
<dbReference type="Proteomes" id="UP000571084">
    <property type="component" value="Unassembled WGS sequence"/>
</dbReference>
<evidence type="ECO:0000313" key="9">
    <source>
        <dbReference type="EMBL" id="MBB5201980.1"/>
    </source>
</evidence>
<dbReference type="AlphaFoldDB" id="A0A840RZZ9"/>